<sequence length="386" mass="44047">MESLKKTTPAKIKVTKKALKCTTPTSRYHSSCGSESSRRKRWSPYRREGRSLAIKSMSLETLPTMVEQGGRCLSLNDAFITPKTETTLVDCESENNQICEPQRTFEDWSALRVCARLMKAAWRSTRVALSEQIHRSESSELQAKSTMVQVFSMKSQLKDDICRMRELVQEINSTSLQLDGLEDEKCKMLSENEFLKTKIDCLVDERDCLNRSITNVNQETKAQEEKLEKLSSQAIQYKEELAEMKEMKSSLDNTIREMMTQVEIGEEELNSLKTACRDLELEVAEGERALKDWNQRAANAGLSLRAIENESNAIRREIEIATEGGKMVGDELKELRGKVVQRDADIFELNEKVASTGAQLSAMKSRIDISERNLWQRIRSFPSTYD</sequence>
<dbReference type="Proteomes" id="UP000466442">
    <property type="component" value="Linkage Group LG9"/>
</dbReference>
<keyword evidence="2" id="KW-1185">Reference proteome</keyword>
<proteinExistence type="predicted"/>
<protein>
    <submittedName>
        <fullName evidence="1">Uncharacterized protein</fullName>
    </submittedName>
</protein>
<organism evidence="1 2">
    <name type="scientific">Apolygus lucorum</name>
    <name type="common">Small green plant bug</name>
    <name type="synonym">Lygocoris lucorum</name>
    <dbReference type="NCBI Taxonomy" id="248454"/>
    <lineage>
        <taxon>Eukaryota</taxon>
        <taxon>Metazoa</taxon>
        <taxon>Ecdysozoa</taxon>
        <taxon>Arthropoda</taxon>
        <taxon>Hexapoda</taxon>
        <taxon>Insecta</taxon>
        <taxon>Pterygota</taxon>
        <taxon>Neoptera</taxon>
        <taxon>Paraneoptera</taxon>
        <taxon>Hemiptera</taxon>
        <taxon>Heteroptera</taxon>
        <taxon>Panheteroptera</taxon>
        <taxon>Cimicomorpha</taxon>
        <taxon>Miridae</taxon>
        <taxon>Mirini</taxon>
        <taxon>Apolygus</taxon>
    </lineage>
</organism>
<dbReference type="EMBL" id="WIXP02000009">
    <property type="protein sequence ID" value="KAF6204775.1"/>
    <property type="molecule type" value="Genomic_DNA"/>
</dbReference>
<dbReference type="SUPFAM" id="SSF57997">
    <property type="entry name" value="Tropomyosin"/>
    <property type="match status" value="1"/>
</dbReference>
<gene>
    <name evidence="1" type="ORF">GE061_018937</name>
</gene>
<dbReference type="OrthoDB" id="2441647at2759"/>
<comment type="caution">
    <text evidence="1">The sequence shown here is derived from an EMBL/GenBank/DDBJ whole genome shotgun (WGS) entry which is preliminary data.</text>
</comment>
<reference evidence="1" key="1">
    <citation type="journal article" date="2021" name="Mol. Ecol. Resour.">
        <title>Apolygus lucorum genome provides insights into omnivorousness and mesophyll feeding.</title>
        <authorList>
            <person name="Liu Y."/>
            <person name="Liu H."/>
            <person name="Wang H."/>
            <person name="Huang T."/>
            <person name="Liu B."/>
            <person name="Yang B."/>
            <person name="Yin L."/>
            <person name="Li B."/>
            <person name="Zhang Y."/>
            <person name="Zhang S."/>
            <person name="Jiang F."/>
            <person name="Zhang X."/>
            <person name="Ren Y."/>
            <person name="Wang B."/>
            <person name="Wang S."/>
            <person name="Lu Y."/>
            <person name="Wu K."/>
            <person name="Fan W."/>
            <person name="Wang G."/>
        </authorList>
    </citation>
    <scope>NUCLEOTIDE SEQUENCE</scope>
    <source>
        <strain evidence="1">12Hb</strain>
    </source>
</reference>
<dbReference type="Gene3D" id="1.10.287.1490">
    <property type="match status" value="1"/>
</dbReference>
<evidence type="ECO:0000313" key="1">
    <source>
        <dbReference type="EMBL" id="KAF6204775.1"/>
    </source>
</evidence>
<dbReference type="AlphaFoldDB" id="A0A6A4JF97"/>
<accession>A0A6A4JF97</accession>
<evidence type="ECO:0000313" key="2">
    <source>
        <dbReference type="Proteomes" id="UP000466442"/>
    </source>
</evidence>
<name>A0A6A4JF97_APOLU</name>